<dbReference type="EMBL" id="CP006704">
    <property type="protein sequence ID" value="AIJ49461.1"/>
    <property type="molecule type" value="Genomic_DNA"/>
</dbReference>
<dbReference type="InterPro" id="IPR032623">
    <property type="entry name" value="FecR_N"/>
</dbReference>
<name>A0A076PXM1_COMTE</name>
<dbReference type="GO" id="GO:0016989">
    <property type="term" value="F:sigma factor antagonist activity"/>
    <property type="evidence" value="ECO:0007669"/>
    <property type="project" value="TreeGrafter"/>
</dbReference>
<evidence type="ECO:0000259" key="2">
    <source>
        <dbReference type="Pfam" id="PF16220"/>
    </source>
</evidence>
<evidence type="ECO:0000313" key="3">
    <source>
        <dbReference type="EMBL" id="AIJ49461.1"/>
    </source>
</evidence>
<dbReference type="Gene3D" id="2.60.120.1440">
    <property type="match status" value="1"/>
</dbReference>
<dbReference type="RefSeq" id="WP_043375678.1">
    <property type="nucleotide sequence ID" value="NZ_CP006704.1"/>
</dbReference>
<gene>
    <name evidence="3" type="ORF">O987_26975</name>
</gene>
<dbReference type="PANTHER" id="PTHR30273:SF2">
    <property type="entry name" value="PROTEIN FECR"/>
    <property type="match status" value="1"/>
</dbReference>
<protein>
    <submittedName>
        <fullName evidence="3">Anti-FecI sigma factor FecR</fullName>
    </submittedName>
</protein>
<evidence type="ECO:0000259" key="1">
    <source>
        <dbReference type="Pfam" id="PF04773"/>
    </source>
</evidence>
<sequence length="324" mass="34968">MSPSLNPATEAAIEWLVCLHSGQMSQEQRRGFEQWLEAAPAHRAAWQQLQAPLQTLLQPLRSSGPEHVGQLLGQTLARAEAGTRRRRQILRGALVLGGITAGCGWLLDRQTPLAQWSASLRTDTGQRREFTLPDGSTVTLDARSAADLAFDAGQRRVILRQGALVARAAPQTPGGPAFVVQTMHGQIRALGTRFSVCLNPQFSSVGMLEHSVRITTAGGAQQVLAEGHSARFDTQGIWADASAPSSMAAWQQGMLEAHDLPLGEVVQALRAYRRGWIRVSAHAAALQVYGTYSLEDTDRALAALAETLPIRLRSYSGGALVMIE</sequence>
<evidence type="ECO:0000313" key="4">
    <source>
        <dbReference type="Proteomes" id="UP000028782"/>
    </source>
</evidence>
<dbReference type="Proteomes" id="UP000028782">
    <property type="component" value="Chromosome"/>
</dbReference>
<feature type="domain" description="FecR N-terminal" evidence="2">
    <location>
        <begin position="10"/>
        <end position="51"/>
    </location>
</feature>
<dbReference type="PANTHER" id="PTHR30273">
    <property type="entry name" value="PERIPLASMIC SIGNAL SENSOR AND SIGMA FACTOR ACTIVATOR FECR-RELATED"/>
    <property type="match status" value="1"/>
</dbReference>
<feature type="domain" description="FecR protein" evidence="1">
    <location>
        <begin position="120"/>
        <end position="212"/>
    </location>
</feature>
<dbReference type="InterPro" id="IPR006860">
    <property type="entry name" value="FecR"/>
</dbReference>
<dbReference type="AlphaFoldDB" id="A0A076PXM1"/>
<accession>A0A076PXM1</accession>
<reference evidence="3 4" key="1">
    <citation type="journal article" date="2014" name="Genome Announc.">
        <title>Complete Genome Sequence of Polychlorinated Biphenyl Degrader Comamonas testosteroni TK102 (NBRC 109938).</title>
        <authorList>
            <person name="Fukuda K."/>
            <person name="Hosoyama A."/>
            <person name="Tsuchikane K."/>
            <person name="Ohji S."/>
            <person name="Yamazoe A."/>
            <person name="Fujita N."/>
            <person name="Shintani M."/>
            <person name="Kimbara K."/>
        </authorList>
    </citation>
    <scope>NUCLEOTIDE SEQUENCE [LARGE SCALE GENOMIC DNA]</scope>
    <source>
        <strain evidence="3">TK102</strain>
    </source>
</reference>
<dbReference type="InterPro" id="IPR012373">
    <property type="entry name" value="Ferrdict_sens_TM"/>
</dbReference>
<organism evidence="3 4">
    <name type="scientific">Comamonas testosteroni TK102</name>
    <dbReference type="NCBI Taxonomy" id="1392005"/>
    <lineage>
        <taxon>Bacteria</taxon>
        <taxon>Pseudomonadati</taxon>
        <taxon>Pseudomonadota</taxon>
        <taxon>Betaproteobacteria</taxon>
        <taxon>Burkholderiales</taxon>
        <taxon>Comamonadaceae</taxon>
        <taxon>Comamonas</taxon>
    </lineage>
</organism>
<dbReference type="Pfam" id="PF16220">
    <property type="entry name" value="DUF4880"/>
    <property type="match status" value="1"/>
</dbReference>
<dbReference type="HOGENOM" id="CLU_050192_0_0_4"/>
<dbReference type="PIRSF" id="PIRSF018266">
    <property type="entry name" value="FecR"/>
    <property type="match status" value="1"/>
</dbReference>
<proteinExistence type="predicted"/>
<dbReference type="KEGG" id="ctes:O987_26975"/>
<dbReference type="Pfam" id="PF04773">
    <property type="entry name" value="FecR"/>
    <property type="match status" value="1"/>
</dbReference>